<proteinExistence type="predicted"/>
<dbReference type="InterPro" id="IPR003673">
    <property type="entry name" value="CoA-Trfase_fam_III"/>
</dbReference>
<gene>
    <name evidence="2" type="ORF">GB927_005685</name>
</gene>
<dbReference type="PANTHER" id="PTHR48207:SF4">
    <property type="entry name" value="BLL6097 PROTEIN"/>
    <property type="match status" value="1"/>
</dbReference>
<dbReference type="Pfam" id="PF02515">
    <property type="entry name" value="CoA_transf_3"/>
    <property type="match status" value="1"/>
</dbReference>
<dbReference type="Gene3D" id="3.40.50.10540">
    <property type="entry name" value="Crotonobetainyl-coa:carnitine coa-transferase, domain 1"/>
    <property type="match status" value="1"/>
</dbReference>
<dbReference type="InterPro" id="IPR050483">
    <property type="entry name" value="CoA-transferase_III_domain"/>
</dbReference>
<dbReference type="SUPFAM" id="SSF89796">
    <property type="entry name" value="CoA-transferase family III (CaiB/BaiF)"/>
    <property type="match status" value="1"/>
</dbReference>
<dbReference type="InterPro" id="IPR044855">
    <property type="entry name" value="CoA-Trfase_III_dom3_sf"/>
</dbReference>
<dbReference type="InterPro" id="IPR023606">
    <property type="entry name" value="CoA-Trfase_III_dom_1_sf"/>
</dbReference>
<organism evidence="2 3">
    <name type="scientific">Shinella lacus</name>
    <dbReference type="NCBI Taxonomy" id="2654216"/>
    <lineage>
        <taxon>Bacteria</taxon>
        <taxon>Pseudomonadati</taxon>
        <taxon>Pseudomonadota</taxon>
        <taxon>Alphaproteobacteria</taxon>
        <taxon>Hyphomicrobiales</taxon>
        <taxon>Rhizobiaceae</taxon>
        <taxon>Shinella</taxon>
    </lineage>
</organism>
<evidence type="ECO:0000313" key="3">
    <source>
        <dbReference type="Proteomes" id="UP000996601"/>
    </source>
</evidence>
<evidence type="ECO:0000313" key="2">
    <source>
        <dbReference type="EMBL" id="MCQ4629520.1"/>
    </source>
</evidence>
<comment type="caution">
    <text evidence="2">The sequence shown here is derived from an EMBL/GenBank/DDBJ whole genome shotgun (WGS) entry which is preliminary data.</text>
</comment>
<dbReference type="Gene3D" id="3.30.1540.10">
    <property type="entry name" value="formyl-coa transferase, domain 3"/>
    <property type="match status" value="1"/>
</dbReference>
<dbReference type="GO" id="GO:0016740">
    <property type="term" value="F:transferase activity"/>
    <property type="evidence" value="ECO:0007669"/>
    <property type="project" value="UniProtKB-KW"/>
</dbReference>
<protein>
    <submittedName>
        <fullName evidence="2">CoA transferase</fullName>
    </submittedName>
</protein>
<dbReference type="RefSeq" id="WP_256115683.1">
    <property type="nucleotide sequence ID" value="NZ_WHSB02000002.1"/>
</dbReference>
<evidence type="ECO:0000256" key="1">
    <source>
        <dbReference type="ARBA" id="ARBA00022679"/>
    </source>
</evidence>
<keyword evidence="3" id="KW-1185">Reference proteome</keyword>
<dbReference type="Proteomes" id="UP000996601">
    <property type="component" value="Unassembled WGS sequence"/>
</dbReference>
<reference evidence="2" key="1">
    <citation type="submission" date="2021-07" db="EMBL/GenBank/DDBJ databases">
        <title>Shinella sp. nov., a novel member of the genus Shinella from water.</title>
        <authorList>
            <person name="Deng Y."/>
        </authorList>
    </citation>
    <scope>NUCLEOTIDE SEQUENCE</scope>
    <source>
        <strain evidence="2">CPCC 100929</strain>
    </source>
</reference>
<accession>A0ABT1R2Y5</accession>
<dbReference type="PANTHER" id="PTHR48207">
    <property type="entry name" value="SUCCINATE--HYDROXYMETHYLGLUTARATE COA-TRANSFERASE"/>
    <property type="match status" value="1"/>
</dbReference>
<dbReference type="EMBL" id="WHSB02000002">
    <property type="protein sequence ID" value="MCQ4629520.1"/>
    <property type="molecule type" value="Genomic_DNA"/>
</dbReference>
<name>A0ABT1R2Y5_9HYPH</name>
<sequence>MTEPQTDTPAALAGIRILDFSHLLQGPFATQLLADMGADVIKIERPGKGDLFRSLTFRNKWVGGSESPNFLAWNRNKRSIALNLKAPEVKAVLMEMAKSADIVVQNFRPGVMKAMGYGYEDFRAVNPRIIYCSGSGYGEDGPYVDRPGQDMLVQGLTGIMAATGQADAPPTPVGAGFSDQVGAMNMVYGILSALYWREKSGLGQEVKVNLLAGMLAHQNQEMVMALNFNEDFQRPRSGIGHPGMDAPFGTYPTKDGWVTIAMSPYSTLVGVLGNDDLLVYDDPQKLFAQRDEIWRALAAETGKWTSSALLEALLNADIWCGEVKSHLQAAEDPQVRHMELVTSYEHPRAGTVKVVAPAVRHSETPATIRRPAPLVGQHSREILSEFGYSQDEIEAWLASGVVYADEVSA</sequence>
<keyword evidence="1 2" id="KW-0808">Transferase</keyword>